<evidence type="ECO:0000256" key="6">
    <source>
        <dbReference type="ARBA" id="ARBA00023242"/>
    </source>
</evidence>
<name>A0A9W8B9R9_9FUNG</name>
<evidence type="ECO:0000256" key="7">
    <source>
        <dbReference type="SAM" id="MobiDB-lite"/>
    </source>
</evidence>
<dbReference type="GO" id="GO:0006325">
    <property type="term" value="P:chromatin organization"/>
    <property type="evidence" value="ECO:0007669"/>
    <property type="project" value="UniProtKB-KW"/>
</dbReference>
<evidence type="ECO:0000313" key="8">
    <source>
        <dbReference type="EMBL" id="KAJ1983030.1"/>
    </source>
</evidence>
<evidence type="ECO:0000256" key="3">
    <source>
        <dbReference type="ARBA" id="ARBA00022853"/>
    </source>
</evidence>
<feature type="compositionally biased region" description="Acidic residues" evidence="7">
    <location>
        <begin position="82"/>
        <end position="93"/>
    </location>
</feature>
<dbReference type="PANTHER" id="PTHR13581">
    <property type="entry name" value="MRG-BINDING PROTEIN"/>
    <property type="match status" value="1"/>
</dbReference>
<evidence type="ECO:0000256" key="5">
    <source>
        <dbReference type="ARBA" id="ARBA00023163"/>
    </source>
</evidence>
<feature type="region of interest" description="Disordered" evidence="7">
    <location>
        <begin position="82"/>
        <end position="122"/>
    </location>
</feature>
<evidence type="ECO:0000256" key="1">
    <source>
        <dbReference type="ARBA" id="ARBA00004123"/>
    </source>
</evidence>
<feature type="compositionally biased region" description="Basic and acidic residues" evidence="7">
    <location>
        <begin position="94"/>
        <end position="110"/>
    </location>
</feature>
<dbReference type="GO" id="GO:0006357">
    <property type="term" value="P:regulation of transcription by RNA polymerase II"/>
    <property type="evidence" value="ECO:0007669"/>
    <property type="project" value="TreeGrafter"/>
</dbReference>
<keyword evidence="5" id="KW-0804">Transcription</keyword>
<dbReference type="GO" id="GO:0035267">
    <property type="term" value="C:NuA4 histone acetyltransferase complex"/>
    <property type="evidence" value="ECO:0007669"/>
    <property type="project" value="TreeGrafter"/>
</dbReference>
<reference evidence="8" key="1">
    <citation type="submission" date="2022-07" db="EMBL/GenBank/DDBJ databases">
        <title>Phylogenomic reconstructions and comparative analyses of Kickxellomycotina fungi.</title>
        <authorList>
            <person name="Reynolds N.K."/>
            <person name="Stajich J.E."/>
            <person name="Barry K."/>
            <person name="Grigoriev I.V."/>
            <person name="Crous P."/>
            <person name="Smith M.E."/>
        </authorList>
    </citation>
    <scope>NUCLEOTIDE SEQUENCE</scope>
    <source>
        <strain evidence="8">RSA 567</strain>
    </source>
</reference>
<evidence type="ECO:0008006" key="10">
    <source>
        <dbReference type="Google" id="ProtNLM"/>
    </source>
</evidence>
<dbReference type="EMBL" id="JANBQB010000073">
    <property type="protein sequence ID" value="KAJ1983030.1"/>
    <property type="molecule type" value="Genomic_DNA"/>
</dbReference>
<sequence>MEDDSHSFDSALTDSMHWTPQREIALYQAMVGKRPVGLHKHFRMVAIYHQFLNSGVEPCTTQDIWEKLSELFDLQILDDIDMGSTDDSDDANESSEKEVDGGSETKRTDSTAKPLRTPSRSKIMPIHHPNFWKYPREFELPWEDYESLIAEHGKDPNEPASDDVPMSIPISTTSSTRSLRARKPSPSVSASSSRAATPESEREAPVLKKTRRSTSNTRKESLALQAESRPSTPMSRRKTSRHALPLVPNKPSSSVATRRSSRKT</sequence>
<keyword evidence="9" id="KW-1185">Reference proteome</keyword>
<dbReference type="InterPro" id="IPR012423">
    <property type="entry name" value="Eaf7/MRGBP"/>
</dbReference>
<evidence type="ECO:0000256" key="2">
    <source>
        <dbReference type="ARBA" id="ARBA00007117"/>
    </source>
</evidence>
<protein>
    <recommendedName>
        <fullName evidence="10">Chromatin modification-related protein EAF7-domain-containing protein</fullName>
    </recommendedName>
</protein>
<dbReference type="AlphaFoldDB" id="A0A9W8B9R9"/>
<comment type="similarity">
    <text evidence="2">Belongs to the EAF7 family.</text>
</comment>
<dbReference type="GO" id="GO:0005634">
    <property type="term" value="C:nucleus"/>
    <property type="evidence" value="ECO:0007669"/>
    <property type="project" value="UniProtKB-SubCell"/>
</dbReference>
<keyword evidence="4" id="KW-0805">Transcription regulation</keyword>
<feature type="region of interest" description="Disordered" evidence="7">
    <location>
        <begin position="152"/>
        <end position="264"/>
    </location>
</feature>
<dbReference type="Pfam" id="PF07904">
    <property type="entry name" value="Eaf7"/>
    <property type="match status" value="1"/>
</dbReference>
<organism evidence="8 9">
    <name type="scientific">Dimargaris verticillata</name>
    <dbReference type="NCBI Taxonomy" id="2761393"/>
    <lineage>
        <taxon>Eukaryota</taxon>
        <taxon>Fungi</taxon>
        <taxon>Fungi incertae sedis</taxon>
        <taxon>Zoopagomycota</taxon>
        <taxon>Kickxellomycotina</taxon>
        <taxon>Dimargaritomycetes</taxon>
        <taxon>Dimargaritales</taxon>
        <taxon>Dimargaritaceae</taxon>
        <taxon>Dimargaris</taxon>
    </lineage>
</organism>
<evidence type="ECO:0000313" key="9">
    <source>
        <dbReference type="Proteomes" id="UP001151582"/>
    </source>
</evidence>
<dbReference type="PANTHER" id="PTHR13581:SF5">
    <property type="entry name" value="MRG_MORF4L-BINDING PROTEIN"/>
    <property type="match status" value="1"/>
</dbReference>
<keyword evidence="6" id="KW-0539">Nucleus</keyword>
<gene>
    <name evidence="8" type="ORF">H4R34_001514</name>
</gene>
<comment type="caution">
    <text evidence="8">The sequence shown here is derived from an EMBL/GenBank/DDBJ whole genome shotgun (WGS) entry which is preliminary data.</text>
</comment>
<feature type="compositionally biased region" description="Low complexity" evidence="7">
    <location>
        <begin position="184"/>
        <end position="198"/>
    </location>
</feature>
<dbReference type="Proteomes" id="UP001151582">
    <property type="component" value="Unassembled WGS sequence"/>
</dbReference>
<comment type="subcellular location">
    <subcellularLocation>
        <location evidence="1">Nucleus</location>
    </subcellularLocation>
</comment>
<keyword evidence="3" id="KW-0156">Chromatin regulator</keyword>
<dbReference type="OrthoDB" id="5595141at2759"/>
<evidence type="ECO:0000256" key="4">
    <source>
        <dbReference type="ARBA" id="ARBA00023015"/>
    </source>
</evidence>
<accession>A0A9W8B9R9</accession>
<proteinExistence type="inferred from homology"/>